<comment type="caution">
    <text evidence="5">Lacks conserved residue(s) required for the propagation of feature annotation.</text>
</comment>
<dbReference type="PROSITE" id="PS51892">
    <property type="entry name" value="SUBTILASE"/>
    <property type="match status" value="1"/>
</dbReference>
<evidence type="ECO:0000256" key="2">
    <source>
        <dbReference type="ARBA" id="ARBA00022670"/>
    </source>
</evidence>
<feature type="region of interest" description="Disordered" evidence="6">
    <location>
        <begin position="1"/>
        <end position="25"/>
    </location>
</feature>
<dbReference type="PRINTS" id="PR00723">
    <property type="entry name" value="SUBTILISIN"/>
</dbReference>
<dbReference type="GO" id="GO:0005829">
    <property type="term" value="C:cytosol"/>
    <property type="evidence" value="ECO:0007669"/>
    <property type="project" value="TreeGrafter"/>
</dbReference>
<evidence type="ECO:0000259" key="7">
    <source>
        <dbReference type="Pfam" id="PF00082"/>
    </source>
</evidence>
<keyword evidence="3" id="KW-0378">Hydrolase</keyword>
<dbReference type="Gene3D" id="3.40.50.200">
    <property type="entry name" value="Peptidase S8/S53 domain"/>
    <property type="match status" value="1"/>
</dbReference>
<evidence type="ECO:0000256" key="1">
    <source>
        <dbReference type="ARBA" id="ARBA00011073"/>
    </source>
</evidence>
<dbReference type="GO" id="GO:0004252">
    <property type="term" value="F:serine-type endopeptidase activity"/>
    <property type="evidence" value="ECO:0007669"/>
    <property type="project" value="InterPro"/>
</dbReference>
<dbReference type="InterPro" id="IPR050131">
    <property type="entry name" value="Peptidase_S8_subtilisin-like"/>
</dbReference>
<comment type="similarity">
    <text evidence="1 5">Belongs to the peptidase S8 family.</text>
</comment>
<evidence type="ECO:0000313" key="8">
    <source>
        <dbReference type="EMBL" id="KIZ00099.1"/>
    </source>
</evidence>
<dbReference type="PANTHER" id="PTHR43806">
    <property type="entry name" value="PEPTIDASE S8"/>
    <property type="match status" value="1"/>
</dbReference>
<dbReference type="GO" id="GO:0008240">
    <property type="term" value="F:tripeptidyl-peptidase activity"/>
    <property type="evidence" value="ECO:0007669"/>
    <property type="project" value="TreeGrafter"/>
</dbReference>
<dbReference type="RefSeq" id="XP_013899118.1">
    <property type="nucleotide sequence ID" value="XM_014043664.1"/>
</dbReference>
<dbReference type="STRING" id="145388.A0A0D2KXX6"/>
<dbReference type="GO" id="GO:0006508">
    <property type="term" value="P:proteolysis"/>
    <property type="evidence" value="ECO:0007669"/>
    <property type="project" value="UniProtKB-KW"/>
</dbReference>
<keyword evidence="2" id="KW-0645">Protease</keyword>
<keyword evidence="4" id="KW-0720">Serine protease</keyword>
<protein>
    <submittedName>
        <fullName evidence="8">Peptidase S8/S53 subtilisin kexin sedolisin</fullName>
    </submittedName>
</protein>
<feature type="domain" description="Peptidase S8/S53" evidence="7">
    <location>
        <begin position="241"/>
        <end position="408"/>
    </location>
</feature>
<feature type="compositionally biased region" description="Low complexity" evidence="6">
    <location>
        <begin position="185"/>
        <end position="195"/>
    </location>
</feature>
<dbReference type="GeneID" id="25740742"/>
<dbReference type="Pfam" id="PF00082">
    <property type="entry name" value="Peptidase_S8"/>
    <property type="match status" value="1"/>
</dbReference>
<dbReference type="InterPro" id="IPR000209">
    <property type="entry name" value="Peptidase_S8/S53_dom"/>
</dbReference>
<evidence type="ECO:0000256" key="6">
    <source>
        <dbReference type="SAM" id="MobiDB-lite"/>
    </source>
</evidence>
<accession>A0A0D2KXX6</accession>
<dbReference type="EMBL" id="KK101652">
    <property type="protein sequence ID" value="KIZ00099.1"/>
    <property type="molecule type" value="Genomic_DNA"/>
</dbReference>
<proteinExistence type="inferred from homology"/>
<organism evidence="8 9">
    <name type="scientific">Monoraphidium neglectum</name>
    <dbReference type="NCBI Taxonomy" id="145388"/>
    <lineage>
        <taxon>Eukaryota</taxon>
        <taxon>Viridiplantae</taxon>
        <taxon>Chlorophyta</taxon>
        <taxon>core chlorophytes</taxon>
        <taxon>Chlorophyceae</taxon>
        <taxon>CS clade</taxon>
        <taxon>Sphaeropleales</taxon>
        <taxon>Selenastraceae</taxon>
        <taxon>Monoraphidium</taxon>
    </lineage>
</organism>
<dbReference type="InterPro" id="IPR022398">
    <property type="entry name" value="Peptidase_S8_His-AS"/>
</dbReference>
<evidence type="ECO:0000256" key="5">
    <source>
        <dbReference type="PROSITE-ProRule" id="PRU01240"/>
    </source>
</evidence>
<dbReference type="PROSITE" id="PS00137">
    <property type="entry name" value="SUBTILASE_HIS"/>
    <property type="match status" value="1"/>
</dbReference>
<evidence type="ECO:0000313" key="9">
    <source>
        <dbReference type="Proteomes" id="UP000054498"/>
    </source>
</evidence>
<feature type="compositionally biased region" description="Low complexity" evidence="6">
    <location>
        <begin position="141"/>
        <end position="152"/>
    </location>
</feature>
<feature type="compositionally biased region" description="Low complexity" evidence="6">
    <location>
        <begin position="1"/>
        <end position="16"/>
    </location>
</feature>
<dbReference type="SUPFAM" id="SSF52743">
    <property type="entry name" value="Subtilisin-like"/>
    <property type="match status" value="1"/>
</dbReference>
<dbReference type="PANTHER" id="PTHR43806:SF14">
    <property type="entry name" value="TRIPEPTIDYL-PEPTIDASE 2"/>
    <property type="match status" value="1"/>
</dbReference>
<dbReference type="AlphaFoldDB" id="A0A0D2KXX6"/>
<keyword evidence="9" id="KW-1185">Reference proteome</keyword>
<name>A0A0D2KXX6_9CHLO</name>
<sequence length="433" mass="43089">MPEPAPDAAAAAAGPAAPTPAPPRRRWRIFGSALPGAAGHFTRGQLAALAECLPQGALKHVELDHKVRKAEGDGYGAWWEARAPSTAPPPAAPITTASSGARPPPAPLGDRRAWLLASVGLRAQGALARLLHPPQAPAGPPADSGAAAQPSSLTAVRSSQGAADESIGASAGSPPPVSIGPQDHPGAAAAPPPGAAEGAAAVAYNVSRASGAGGMRALWNLDRLDQRALPLDGVFGRPDSGSGVTIYTVDSGINPHHQEFGGWDGAGVTRASQGPNIICDDPNPSGAASNDCDGHGSHVASTAVGRGVGVASSARVVAVKVLDCQGEGSISDVVEGLDWVAANARKPAVVTLSLGVPSGNWSAALEEAVRAVVRSGVTAVVAAGNSQVDACTIAPASVDEAVTVAATNLPSKFGAPQPGDIETLYSWGNTGPW</sequence>
<feature type="region of interest" description="Disordered" evidence="6">
    <location>
        <begin position="82"/>
        <end position="106"/>
    </location>
</feature>
<gene>
    <name evidence="8" type="ORF">MNEG_7866</name>
</gene>
<feature type="region of interest" description="Disordered" evidence="6">
    <location>
        <begin position="132"/>
        <end position="195"/>
    </location>
</feature>
<dbReference type="Proteomes" id="UP000054498">
    <property type="component" value="Unassembled WGS sequence"/>
</dbReference>
<reference evidence="8 9" key="1">
    <citation type="journal article" date="2013" name="BMC Genomics">
        <title>Reconstruction of the lipid metabolism for the microalga Monoraphidium neglectum from its genome sequence reveals characteristics suitable for biofuel production.</title>
        <authorList>
            <person name="Bogen C."/>
            <person name="Al-Dilaimi A."/>
            <person name="Albersmeier A."/>
            <person name="Wichmann J."/>
            <person name="Grundmann M."/>
            <person name="Rupp O."/>
            <person name="Lauersen K.J."/>
            <person name="Blifernez-Klassen O."/>
            <person name="Kalinowski J."/>
            <person name="Goesmann A."/>
            <person name="Mussgnug J.H."/>
            <person name="Kruse O."/>
        </authorList>
    </citation>
    <scope>NUCLEOTIDE SEQUENCE [LARGE SCALE GENOMIC DNA]</scope>
    <source>
        <strain evidence="8 9">SAG 48.87</strain>
    </source>
</reference>
<evidence type="ECO:0000256" key="3">
    <source>
        <dbReference type="ARBA" id="ARBA00022801"/>
    </source>
</evidence>
<evidence type="ECO:0000256" key="4">
    <source>
        <dbReference type="ARBA" id="ARBA00022825"/>
    </source>
</evidence>
<dbReference type="InterPro" id="IPR036852">
    <property type="entry name" value="Peptidase_S8/S53_dom_sf"/>
</dbReference>
<dbReference type="OrthoDB" id="206201at2759"/>
<dbReference type="KEGG" id="mng:MNEG_7866"/>
<dbReference type="InterPro" id="IPR015500">
    <property type="entry name" value="Peptidase_S8_subtilisin-rel"/>
</dbReference>